<protein>
    <submittedName>
        <fullName evidence="2">Amidohydrolase family protein</fullName>
    </submittedName>
</protein>
<evidence type="ECO:0000313" key="3">
    <source>
        <dbReference type="Proteomes" id="UP000664914"/>
    </source>
</evidence>
<dbReference type="PANTHER" id="PTHR43135:SF3">
    <property type="entry name" value="ALPHA-D-RIBOSE 1-METHYLPHOSPHONATE 5-TRIPHOSPHATE DIPHOSPHATASE"/>
    <property type="match status" value="1"/>
</dbReference>
<proteinExistence type="predicted"/>
<dbReference type="Gene3D" id="2.30.40.10">
    <property type="entry name" value="Urease, subunit C, domain 1"/>
    <property type="match status" value="1"/>
</dbReference>
<name>A0A975HCA9_9SPHN</name>
<evidence type="ECO:0000313" key="2">
    <source>
        <dbReference type="EMBL" id="QTH20191.1"/>
    </source>
</evidence>
<dbReference type="SUPFAM" id="SSF51556">
    <property type="entry name" value="Metallo-dependent hydrolases"/>
    <property type="match status" value="1"/>
</dbReference>
<dbReference type="SUPFAM" id="SSF51338">
    <property type="entry name" value="Composite domain of metallo-dependent hydrolases"/>
    <property type="match status" value="1"/>
</dbReference>
<dbReference type="Pfam" id="PF01979">
    <property type="entry name" value="Amidohydro_1"/>
    <property type="match status" value="1"/>
</dbReference>
<dbReference type="EMBL" id="CP059319">
    <property type="protein sequence ID" value="QTH20191.1"/>
    <property type="molecule type" value="Genomic_DNA"/>
</dbReference>
<gene>
    <name evidence="2" type="ORF">HRJ34_17760</name>
</gene>
<dbReference type="InterPro" id="IPR011059">
    <property type="entry name" value="Metal-dep_hydrolase_composite"/>
</dbReference>
<organism evidence="2 3">
    <name type="scientific">Rhizorhabdus wittichii</name>
    <dbReference type="NCBI Taxonomy" id="160791"/>
    <lineage>
        <taxon>Bacteria</taxon>
        <taxon>Pseudomonadati</taxon>
        <taxon>Pseudomonadota</taxon>
        <taxon>Alphaproteobacteria</taxon>
        <taxon>Sphingomonadales</taxon>
        <taxon>Sphingomonadaceae</taxon>
        <taxon>Rhizorhabdus</taxon>
    </lineage>
</organism>
<feature type="domain" description="Amidohydrolase-related" evidence="1">
    <location>
        <begin position="51"/>
        <end position="401"/>
    </location>
</feature>
<sequence>MIAIQNCKIFDGLSTNYVEGDVLVEDGIIREICAPGSTFKKPDRIDARGRVLMPGMIDAHVHLYCPDLDIEEGDRLPISAVAHHAARMLEGCLARGFTTLRDTGGAERGVQLALAKGWLAGPRVVTCGKALSQTGGHGDLRRPNHRELCGCGGGYDGHLTCTVDGADALRQKVRSQLHGGASFIKIMGSGGVSTVGDKLENAQYSDEEIRAVVDEVERHGTYVTAHCHPDAAIRRCVELGVHGIEHAILIEEDTARLAAERGTALVPTLAVVRALADHGQALGYPPEALAKLAEIEPVALRSVEIMAASGARVGFGTDLIGPLHDQQHLEFQLRGSVQSPADVLISATSTNAGIVGMGDRIGRIAPGYEADLLLVDGDPLNDLSVFNQSGSHIELVMQSGRITRRTAD</sequence>
<dbReference type="Proteomes" id="UP000664914">
    <property type="component" value="Chromosome"/>
</dbReference>
<dbReference type="InterPro" id="IPR006680">
    <property type="entry name" value="Amidohydro-rel"/>
</dbReference>
<dbReference type="InterPro" id="IPR051781">
    <property type="entry name" value="Metallo-dep_Hydrolase"/>
</dbReference>
<reference evidence="2" key="1">
    <citation type="submission" date="2020-07" db="EMBL/GenBank/DDBJ databases">
        <authorList>
            <person name="Camacho E."/>
        </authorList>
    </citation>
    <scope>NUCLEOTIDE SEQUENCE</scope>
    <source>
        <strain evidence="2">MPO218</strain>
    </source>
</reference>
<dbReference type="Gene3D" id="3.20.20.140">
    <property type="entry name" value="Metal-dependent hydrolases"/>
    <property type="match status" value="1"/>
</dbReference>
<evidence type="ECO:0000259" key="1">
    <source>
        <dbReference type="Pfam" id="PF01979"/>
    </source>
</evidence>
<dbReference type="PANTHER" id="PTHR43135">
    <property type="entry name" value="ALPHA-D-RIBOSE 1-METHYLPHOSPHONATE 5-TRIPHOSPHATE DIPHOSPHATASE"/>
    <property type="match status" value="1"/>
</dbReference>
<accession>A0A975HCA9</accession>
<dbReference type="CDD" id="cd01299">
    <property type="entry name" value="Met_dep_hydrolase_A"/>
    <property type="match status" value="1"/>
</dbReference>
<dbReference type="GO" id="GO:0016810">
    <property type="term" value="F:hydrolase activity, acting on carbon-nitrogen (but not peptide) bonds"/>
    <property type="evidence" value="ECO:0007669"/>
    <property type="project" value="InterPro"/>
</dbReference>
<dbReference type="AlphaFoldDB" id="A0A975HCA9"/>
<dbReference type="RefSeq" id="WP_208632022.1">
    <property type="nucleotide sequence ID" value="NZ_CP059319.1"/>
</dbReference>
<dbReference type="InterPro" id="IPR057744">
    <property type="entry name" value="OTAase-like"/>
</dbReference>
<dbReference type="InterPro" id="IPR032466">
    <property type="entry name" value="Metal_Hydrolase"/>
</dbReference>
<reference evidence="2" key="2">
    <citation type="submission" date="2021-04" db="EMBL/GenBank/DDBJ databases">
        <title>Isolation and genomic analysis of the ibuprofen-degrading bacterium Sphingomonas strain MPO218.</title>
        <authorList>
            <person name="Aulestia M."/>
            <person name="Flores A."/>
            <person name="Mangas E.L."/>
            <person name="Perez-Pulido A.J."/>
            <person name="Santero E."/>
            <person name="Camacho E.M."/>
        </authorList>
    </citation>
    <scope>NUCLEOTIDE SEQUENCE</scope>
    <source>
        <strain evidence="2">MPO218</strain>
    </source>
</reference>